<feature type="non-terminal residue" evidence="1">
    <location>
        <position position="1"/>
    </location>
</feature>
<gene>
    <name evidence="1" type="ORF">JBS370_LOCUS39091</name>
</gene>
<evidence type="ECO:0000313" key="2">
    <source>
        <dbReference type="Proteomes" id="UP000663836"/>
    </source>
</evidence>
<accession>A0A820FJL9</accession>
<dbReference type="EMBL" id="CAJOBD010024910">
    <property type="protein sequence ID" value="CAF4261524.1"/>
    <property type="molecule type" value="Genomic_DNA"/>
</dbReference>
<evidence type="ECO:0000313" key="1">
    <source>
        <dbReference type="EMBL" id="CAF4261524.1"/>
    </source>
</evidence>
<organism evidence="1 2">
    <name type="scientific">Rotaria sordida</name>
    <dbReference type="NCBI Taxonomy" id="392033"/>
    <lineage>
        <taxon>Eukaryota</taxon>
        <taxon>Metazoa</taxon>
        <taxon>Spiralia</taxon>
        <taxon>Gnathifera</taxon>
        <taxon>Rotifera</taxon>
        <taxon>Eurotatoria</taxon>
        <taxon>Bdelloidea</taxon>
        <taxon>Philodinida</taxon>
        <taxon>Philodinidae</taxon>
        <taxon>Rotaria</taxon>
    </lineage>
</organism>
<protein>
    <submittedName>
        <fullName evidence="1">Uncharacterized protein</fullName>
    </submittedName>
</protein>
<reference evidence="1" key="1">
    <citation type="submission" date="2021-02" db="EMBL/GenBank/DDBJ databases">
        <authorList>
            <person name="Nowell W R."/>
        </authorList>
    </citation>
    <scope>NUCLEOTIDE SEQUENCE</scope>
</reference>
<name>A0A820FJL9_9BILA</name>
<dbReference type="AlphaFoldDB" id="A0A820FJL9"/>
<proteinExistence type="predicted"/>
<comment type="caution">
    <text evidence="1">The sequence shown here is derived from an EMBL/GenBank/DDBJ whole genome shotgun (WGS) entry which is preliminary data.</text>
</comment>
<sequence>MICSISFIDKLFKSDVEQTSAISQRLKRKNLLTAVTIKTLLRVLALAAVDFLRTILVLIKCDERKSLMSTTKSFFRAESSSTLDEDKLDT</sequence>
<dbReference type="Proteomes" id="UP000663836">
    <property type="component" value="Unassembled WGS sequence"/>
</dbReference>